<feature type="repeat" description="ANK" evidence="3">
    <location>
        <begin position="80"/>
        <end position="112"/>
    </location>
</feature>
<feature type="repeat" description="ANK" evidence="3">
    <location>
        <begin position="145"/>
        <end position="177"/>
    </location>
</feature>
<dbReference type="EMBL" id="CP002116">
    <property type="protein sequence ID" value="ADK82172.1"/>
    <property type="molecule type" value="Genomic_DNA"/>
</dbReference>
<dbReference type="SUPFAM" id="SSF52129">
    <property type="entry name" value="Caspase-like"/>
    <property type="match status" value="1"/>
</dbReference>
<proteinExistence type="predicted"/>
<dbReference type="GO" id="GO:0004197">
    <property type="term" value="F:cysteine-type endopeptidase activity"/>
    <property type="evidence" value="ECO:0007669"/>
    <property type="project" value="InterPro"/>
</dbReference>
<dbReference type="HOGENOM" id="CLU_290841_0_0_12"/>
<dbReference type="InterPro" id="IPR011600">
    <property type="entry name" value="Pept_C14_caspase"/>
</dbReference>
<gene>
    <name evidence="5" type="ordered locus">Spirs_3072</name>
</gene>
<accession>E1R4T4</accession>
<name>E1R4T4_SEDSS</name>
<dbReference type="SUPFAM" id="SSF48403">
    <property type="entry name" value="Ankyrin repeat"/>
    <property type="match status" value="1"/>
</dbReference>
<evidence type="ECO:0000256" key="3">
    <source>
        <dbReference type="PROSITE-ProRule" id="PRU00023"/>
    </source>
</evidence>
<dbReference type="InterPro" id="IPR003646">
    <property type="entry name" value="SH3-like_bac-type"/>
</dbReference>
<dbReference type="eggNOG" id="COG1361">
    <property type="taxonomic scope" value="Bacteria"/>
</dbReference>
<dbReference type="SMART" id="SM00287">
    <property type="entry name" value="SH3b"/>
    <property type="match status" value="1"/>
</dbReference>
<organism evidence="5 6">
    <name type="scientific">Sediminispirochaeta smaragdinae (strain DSM 11293 / JCM 15392 / SEBR 4228)</name>
    <name type="common">Spirochaeta smaragdinae</name>
    <dbReference type="NCBI Taxonomy" id="573413"/>
    <lineage>
        <taxon>Bacteria</taxon>
        <taxon>Pseudomonadati</taxon>
        <taxon>Spirochaetota</taxon>
        <taxon>Spirochaetia</taxon>
        <taxon>Spirochaetales</taxon>
        <taxon>Spirochaetaceae</taxon>
        <taxon>Sediminispirochaeta</taxon>
    </lineage>
</organism>
<dbReference type="Gene3D" id="2.30.30.40">
    <property type="entry name" value="SH3 Domains"/>
    <property type="match status" value="1"/>
</dbReference>
<dbReference type="Gene3D" id="1.25.40.20">
    <property type="entry name" value="Ankyrin repeat-containing domain"/>
    <property type="match status" value="2"/>
</dbReference>
<dbReference type="InterPro" id="IPR029030">
    <property type="entry name" value="Caspase-like_dom_sf"/>
</dbReference>
<dbReference type="PANTHER" id="PTHR24171">
    <property type="entry name" value="ANKYRIN REPEAT DOMAIN-CONTAINING PROTEIN 39-RELATED"/>
    <property type="match status" value="1"/>
</dbReference>
<dbReference type="Proteomes" id="UP000002318">
    <property type="component" value="Chromosome"/>
</dbReference>
<evidence type="ECO:0000313" key="5">
    <source>
        <dbReference type="EMBL" id="ADK82172.1"/>
    </source>
</evidence>
<dbReference type="PROSITE" id="PS50297">
    <property type="entry name" value="ANK_REP_REGION"/>
    <property type="match status" value="3"/>
</dbReference>
<dbReference type="Gene3D" id="3.40.50.1460">
    <property type="match status" value="1"/>
</dbReference>
<dbReference type="PROSITE" id="PS50088">
    <property type="entry name" value="ANK_REPEAT"/>
    <property type="match status" value="3"/>
</dbReference>
<feature type="repeat" description="ANK" evidence="3">
    <location>
        <begin position="113"/>
        <end position="145"/>
    </location>
</feature>
<sequence>MLRFYHSQKFFFLTVFVIILLFFSCQSSDGAKRQDQDTVGKALAFSSQDDYLRMLSMNMDTLFEEFVRDGRVDLGWKDEYGSSFLHHAVWMEKVDLVKFLLDSGAAVNARRMDGFTPLHWAAYKGNTAIAKLLVDQGADINSIASGTTPLFWAIARDHEELSRYLLERGADCLAAGEDYPTPLACFEKHMGINVTDGYAQYGSSLIIALLEDRDACQQGHPELPPFPKASLSFEQVSNYLDRTEIQVSVTNEGKGDLFDLVADLSITGTKNIQQKLYFGKISPGNKVVRNCFLSSLDYRDIGKDLSVSVSFTEENNYLPENCSGKITVPVPDREFIVDHLTELDASTVKSMVDNGYFTINDLSRAVILRSSDLTIDEIKPYVETDLIDRTVIDKLIKYEKIPYTASDLVYFAQKKAITQENLELVFLENRIPFDAENILHVAESHYISRQVVEALYSAGISFSEEQVQKLIALKAFSLPEVLYTYTISDGDSASSSGNRDGMIQVGEGVDFDVIVKNNSIFDMSNVTIGLESDDTAIDLFKNSLRLNMLVSGATAGLNATIGVKRSFSGDTLPLRIVVEDRHFGTLIDKQLDVPVGRSVGSPVLSINKKVSASQNLVVKSGAAENASQIAVLSEGAVLDTVGELDEWYKVEIYGKYGWVEKSQVVDFRVPDSHTFLVENRKDFSIDDGTSDTYAERAFVNSRPILEVISPSNNDNVYNRTSMEILAVDRTYGIASVDIRVNGASLEGSGARGLRVADAQHERYRGTYPLVLKKGENEVSVTVYNTKNVASDTQLLHLYSQGIQNPPSLYVLSVGVSDYELSSQNLNYAAGDAQKIAAVFGTQEHAEIYDQVHIKTLLDGNATRANIKDGINTFLSDARVDDMVVLFFAGHGITDSRGRYYLLGYDGDMNNPSANGLKQSDFEDDLIASVQAKKVLVMLDSCQSGGVTGRRGNENITEVVDRLSSATGFTVMSAARGNEYAYENANWHGGAFTLAVEDALAKSRADANQDGYVDINELDSFVYNKVIELTGSKQHPTSKRYSTESYLFYQVQ</sequence>
<dbReference type="PROSITE" id="PS51257">
    <property type="entry name" value="PROKAR_LIPOPROTEIN"/>
    <property type="match status" value="1"/>
</dbReference>
<dbReference type="STRING" id="573413.Spirs_3072"/>
<dbReference type="AlphaFoldDB" id="E1R4T4"/>
<dbReference type="eggNOG" id="COG4249">
    <property type="taxonomic scope" value="Bacteria"/>
</dbReference>
<evidence type="ECO:0000256" key="1">
    <source>
        <dbReference type="ARBA" id="ARBA00022737"/>
    </source>
</evidence>
<evidence type="ECO:0000259" key="4">
    <source>
        <dbReference type="SMART" id="SM00287"/>
    </source>
</evidence>
<dbReference type="InterPro" id="IPR002110">
    <property type="entry name" value="Ankyrin_rpt"/>
</dbReference>
<dbReference type="InterPro" id="IPR036770">
    <property type="entry name" value="Ankyrin_rpt-contain_sf"/>
</dbReference>
<keyword evidence="2 3" id="KW-0040">ANK repeat</keyword>
<feature type="domain" description="SH3b" evidence="4">
    <location>
        <begin position="605"/>
        <end position="668"/>
    </location>
</feature>
<dbReference type="OrthoDB" id="355857at2"/>
<dbReference type="PROSITE" id="PS00018">
    <property type="entry name" value="EF_HAND_1"/>
    <property type="match status" value="1"/>
</dbReference>
<evidence type="ECO:0000313" key="6">
    <source>
        <dbReference type="Proteomes" id="UP000002318"/>
    </source>
</evidence>
<dbReference type="SMART" id="SM00248">
    <property type="entry name" value="ANK"/>
    <property type="match status" value="4"/>
</dbReference>
<dbReference type="KEGG" id="ssm:Spirs_3072"/>
<dbReference type="Pfam" id="PF00656">
    <property type="entry name" value="Peptidase_C14"/>
    <property type="match status" value="1"/>
</dbReference>
<dbReference type="Pfam" id="PF06347">
    <property type="entry name" value="SH3_4"/>
    <property type="match status" value="1"/>
</dbReference>
<reference evidence="5 6" key="1">
    <citation type="journal article" date="2010" name="Stand. Genomic Sci.">
        <title>Complete genome sequence of Spirochaeta smaragdinae type strain (SEBR 4228).</title>
        <authorList>
            <person name="Mavromatis K."/>
            <person name="Yasawong M."/>
            <person name="Chertkov O."/>
            <person name="Lapidus A."/>
            <person name="Lucas S."/>
            <person name="Nolan M."/>
            <person name="Del Rio T.G."/>
            <person name="Tice H."/>
            <person name="Cheng J.F."/>
            <person name="Pitluck S."/>
            <person name="Liolios K."/>
            <person name="Ivanova N."/>
            <person name="Tapia R."/>
            <person name="Han C."/>
            <person name="Bruce D."/>
            <person name="Goodwin L."/>
            <person name="Pati A."/>
            <person name="Chen A."/>
            <person name="Palaniappan K."/>
            <person name="Land M."/>
            <person name="Hauser L."/>
            <person name="Chang Y.J."/>
            <person name="Jeffries C.D."/>
            <person name="Detter J.C."/>
            <person name="Rohde M."/>
            <person name="Brambilla E."/>
            <person name="Spring S."/>
            <person name="Goker M."/>
            <person name="Sikorski J."/>
            <person name="Woyke T."/>
            <person name="Bristow J."/>
            <person name="Eisen J.A."/>
            <person name="Markowitz V."/>
            <person name="Hugenholtz P."/>
            <person name="Klenk H.P."/>
            <person name="Kyrpides N.C."/>
        </authorList>
    </citation>
    <scope>NUCLEOTIDE SEQUENCE [LARGE SCALE GENOMIC DNA]</scope>
    <source>
        <strain evidence="6">DSM 11293 / JCM 15392 / SEBR 4228</strain>
    </source>
</reference>
<protein>
    <submittedName>
        <fullName evidence="5">Peptidase C14 caspase catalytic subunit p20</fullName>
    </submittedName>
</protein>
<evidence type="ECO:0000256" key="2">
    <source>
        <dbReference type="ARBA" id="ARBA00023043"/>
    </source>
</evidence>
<dbReference type="GO" id="GO:0006508">
    <property type="term" value="P:proteolysis"/>
    <property type="evidence" value="ECO:0007669"/>
    <property type="project" value="InterPro"/>
</dbReference>
<keyword evidence="6" id="KW-1185">Reference proteome</keyword>
<keyword evidence="1" id="KW-0677">Repeat</keyword>
<dbReference type="InterPro" id="IPR018247">
    <property type="entry name" value="EF_Hand_1_Ca_BS"/>
</dbReference>
<dbReference type="Pfam" id="PF12796">
    <property type="entry name" value="Ank_2"/>
    <property type="match status" value="1"/>
</dbReference>
<dbReference type="eggNOG" id="COG0666">
    <property type="taxonomic scope" value="Bacteria"/>
</dbReference>
<dbReference type="InterPro" id="IPR010466">
    <property type="entry name" value="DUF1058"/>
</dbReference>